<dbReference type="PANTHER" id="PTHR47723">
    <property type="entry name" value="OS05G0353850 PROTEIN"/>
    <property type="match status" value="1"/>
</dbReference>
<gene>
    <name evidence="1" type="ORF">ACH5RR_001250</name>
</gene>
<sequence length="111" mass="12281">MYQILRFNLCKPSYHQSSRQLAVGIFHQLQQFSYVGQYLVVSKPLKPVPFQLMHPPASKIKLNTDGSCNGNPSLSSSRGIIRDSLVSMVVAFSKHYGLATSLTAEVLALID</sequence>
<organism evidence="1 2">
    <name type="scientific">Cinchona calisaya</name>
    <dbReference type="NCBI Taxonomy" id="153742"/>
    <lineage>
        <taxon>Eukaryota</taxon>
        <taxon>Viridiplantae</taxon>
        <taxon>Streptophyta</taxon>
        <taxon>Embryophyta</taxon>
        <taxon>Tracheophyta</taxon>
        <taxon>Spermatophyta</taxon>
        <taxon>Magnoliopsida</taxon>
        <taxon>eudicotyledons</taxon>
        <taxon>Gunneridae</taxon>
        <taxon>Pentapetalae</taxon>
        <taxon>asterids</taxon>
        <taxon>lamiids</taxon>
        <taxon>Gentianales</taxon>
        <taxon>Rubiaceae</taxon>
        <taxon>Cinchonoideae</taxon>
        <taxon>Cinchoneae</taxon>
        <taxon>Cinchona</taxon>
    </lineage>
</organism>
<protein>
    <submittedName>
        <fullName evidence="1">Uncharacterized protein</fullName>
    </submittedName>
</protein>
<name>A0ABD3B2Z1_9GENT</name>
<dbReference type="Proteomes" id="UP001630127">
    <property type="component" value="Unassembled WGS sequence"/>
</dbReference>
<dbReference type="EMBL" id="JBJUIK010000001">
    <property type="protein sequence ID" value="KAL3537884.1"/>
    <property type="molecule type" value="Genomic_DNA"/>
</dbReference>
<accession>A0ABD3B2Z1</accession>
<proteinExistence type="predicted"/>
<dbReference type="InterPro" id="IPR012337">
    <property type="entry name" value="RNaseH-like_sf"/>
</dbReference>
<evidence type="ECO:0000313" key="1">
    <source>
        <dbReference type="EMBL" id="KAL3537884.1"/>
    </source>
</evidence>
<keyword evidence="2" id="KW-1185">Reference proteome</keyword>
<dbReference type="AlphaFoldDB" id="A0ABD3B2Z1"/>
<dbReference type="InterPro" id="IPR036397">
    <property type="entry name" value="RNaseH_sf"/>
</dbReference>
<evidence type="ECO:0000313" key="2">
    <source>
        <dbReference type="Proteomes" id="UP001630127"/>
    </source>
</evidence>
<dbReference type="SUPFAM" id="SSF53098">
    <property type="entry name" value="Ribonuclease H-like"/>
    <property type="match status" value="1"/>
</dbReference>
<dbReference type="Gene3D" id="3.30.420.10">
    <property type="entry name" value="Ribonuclease H-like superfamily/Ribonuclease H"/>
    <property type="match status" value="1"/>
</dbReference>
<dbReference type="PANTHER" id="PTHR47723:SF19">
    <property type="entry name" value="POLYNUCLEOTIDYL TRANSFERASE, RIBONUCLEASE H-LIKE SUPERFAMILY PROTEIN"/>
    <property type="match status" value="1"/>
</dbReference>
<dbReference type="InterPro" id="IPR053151">
    <property type="entry name" value="RNase_H-like"/>
</dbReference>
<reference evidence="1 2" key="1">
    <citation type="submission" date="2024-11" db="EMBL/GenBank/DDBJ databases">
        <title>A near-complete genome assembly of Cinchona calisaya.</title>
        <authorList>
            <person name="Lian D.C."/>
            <person name="Zhao X.W."/>
            <person name="Wei L."/>
        </authorList>
    </citation>
    <scope>NUCLEOTIDE SEQUENCE [LARGE SCALE GENOMIC DNA]</scope>
    <source>
        <tissue evidence="1">Nenye</tissue>
    </source>
</reference>
<comment type="caution">
    <text evidence="1">The sequence shown here is derived from an EMBL/GenBank/DDBJ whole genome shotgun (WGS) entry which is preliminary data.</text>
</comment>